<feature type="compositionally biased region" description="Basic and acidic residues" evidence="1">
    <location>
        <begin position="456"/>
        <end position="470"/>
    </location>
</feature>
<dbReference type="EMBL" id="NQWH01000007">
    <property type="protein sequence ID" value="PHP28332.1"/>
    <property type="molecule type" value="Genomic_DNA"/>
</dbReference>
<dbReference type="Gene3D" id="3.30.750.140">
    <property type="match status" value="1"/>
</dbReference>
<dbReference type="InterPro" id="IPR021136">
    <property type="entry name" value="Flagellar_hook_control-like_C"/>
</dbReference>
<feature type="region of interest" description="Disordered" evidence="1">
    <location>
        <begin position="430"/>
        <end position="487"/>
    </location>
</feature>
<dbReference type="Pfam" id="PF02120">
    <property type="entry name" value="Flg_hook"/>
    <property type="match status" value="1"/>
</dbReference>
<name>A0A2G1MI56_9RHOB</name>
<sequence>MFNPLPSGYHAAPMPVRSDVAAESALQTDFSALFARMRAGAVQGPVPGVVPLTDGPAARPEEGRAEQALSADDEGAWPGGEMADSEEEPGPVALRPVPFGKTGAASALMPSDAPGLPRPSARALPDALPGDGGVGGAGPGALEWPISSHLPVAREALPAKPAVRSTERGAQAPMEGDARRATLESVASAPSHGPPYAPLPVLVPRAIAAPVAETSGGPMTGQGGDEARVVSAPVPKVMPDPVGMPGGEVRPDQAARREIGPAAHVGGGRGDDPGPVMRHHALPAVPAHLEGAPALPGRADVPLGVASVSPVPRGAQAEGGLPLRPAAANLPGVAAHAKLRVSDARPIRQEMAMDAGARAVQPERALPHIAFGSPPEADRQAPIAREAGSFSMVRAPGGIGQPEEGGEPGLPEPRAARLVPAPVSSVAWPMRDASLPPAPNGENPRPAAISSSTEKTISRDDDAARPEPRAVRSRAVGEGRSSAVPPRAGFVTSEVSTGQPVVEGARFEAFSAMRQGKGREAVPPAGAEASARNTWPVSRIEGSYADRPAPWRELDLPGGGLARMAALPPERSDALPRPDRAAVVEPTQARAPALAATPPGDVRPWPVKPVPDVTARPAMQAAPIMAPSPAPDPRGEPPAPQASLGEAGGFEAALPGPSATMAVDRAPGADPRPGPGPSSPPPVAQQLAAAITGTAEGRIEIRLDPEELGRVALQLQTDGDRISLVITAERSETSELLRRHLHELAQDFRAMGYRSVDLGFGGQNGAHDRSGGAERARSGAGAGPPLQDAEDETPAAPIPSSGPVGAGLDLRM</sequence>
<feature type="region of interest" description="Disordered" evidence="1">
    <location>
        <begin position="763"/>
        <end position="812"/>
    </location>
</feature>
<evidence type="ECO:0000259" key="2">
    <source>
        <dbReference type="Pfam" id="PF02120"/>
    </source>
</evidence>
<dbReference type="OrthoDB" id="7203912at2"/>
<dbReference type="CDD" id="cd17470">
    <property type="entry name" value="T3SS_Flik_C"/>
    <property type="match status" value="1"/>
</dbReference>
<feature type="region of interest" description="Disordered" evidence="1">
    <location>
        <begin position="47"/>
        <end position="91"/>
    </location>
</feature>
<dbReference type="Proteomes" id="UP000221860">
    <property type="component" value="Unassembled WGS sequence"/>
</dbReference>
<feature type="region of interest" description="Disordered" evidence="1">
    <location>
        <begin position="103"/>
        <end position="142"/>
    </location>
</feature>
<feature type="compositionally biased region" description="Pro residues" evidence="1">
    <location>
        <begin position="626"/>
        <end position="640"/>
    </location>
</feature>
<protein>
    <recommendedName>
        <fullName evidence="2">Flagellar hook-length control protein-like C-terminal domain-containing protein</fullName>
    </recommendedName>
</protein>
<evidence type="ECO:0000313" key="4">
    <source>
        <dbReference type="Proteomes" id="UP000221860"/>
    </source>
</evidence>
<dbReference type="InterPro" id="IPR038610">
    <property type="entry name" value="FliK-like_C_sf"/>
</dbReference>
<proteinExistence type="predicted"/>
<dbReference type="AlphaFoldDB" id="A0A2G1MI56"/>
<evidence type="ECO:0000313" key="3">
    <source>
        <dbReference type="EMBL" id="PHP28332.1"/>
    </source>
</evidence>
<organism evidence="3 4">
    <name type="scientific">Limimaricola cinnabarinus</name>
    <dbReference type="NCBI Taxonomy" id="1125964"/>
    <lineage>
        <taxon>Bacteria</taxon>
        <taxon>Pseudomonadati</taxon>
        <taxon>Pseudomonadota</taxon>
        <taxon>Alphaproteobacteria</taxon>
        <taxon>Rhodobacterales</taxon>
        <taxon>Paracoccaceae</taxon>
        <taxon>Limimaricola</taxon>
    </lineage>
</organism>
<accession>A0A2G1MI56</accession>
<feature type="region of interest" description="Disordered" evidence="1">
    <location>
        <begin position="393"/>
        <end position="415"/>
    </location>
</feature>
<gene>
    <name evidence="3" type="ORF">CJ301_06255</name>
</gene>
<feature type="region of interest" description="Disordered" evidence="1">
    <location>
        <begin position="586"/>
        <end position="684"/>
    </location>
</feature>
<feature type="region of interest" description="Disordered" evidence="1">
    <location>
        <begin position="158"/>
        <end position="194"/>
    </location>
</feature>
<reference evidence="3 4" key="1">
    <citation type="submission" date="2017-08" db="EMBL/GenBank/DDBJ databases">
        <title>Draft Genome Sequence of Loktanella cinnabarina Strain XM1, Isolated from Coastal Surface Water.</title>
        <authorList>
            <person name="Ma R."/>
            <person name="Wang J."/>
            <person name="Wang Q."/>
            <person name="Ma Z."/>
            <person name="Li J."/>
            <person name="Chen L."/>
        </authorList>
    </citation>
    <scope>NUCLEOTIDE SEQUENCE [LARGE SCALE GENOMIC DNA]</scope>
    <source>
        <strain evidence="3 4">XM1</strain>
    </source>
</reference>
<feature type="compositionally biased region" description="Pro residues" evidence="1">
    <location>
        <begin position="670"/>
        <end position="683"/>
    </location>
</feature>
<feature type="domain" description="Flagellar hook-length control protein-like C-terminal" evidence="2">
    <location>
        <begin position="694"/>
        <end position="765"/>
    </location>
</feature>
<evidence type="ECO:0000256" key="1">
    <source>
        <dbReference type="SAM" id="MobiDB-lite"/>
    </source>
</evidence>
<feature type="compositionally biased region" description="Basic and acidic residues" evidence="1">
    <location>
        <begin position="766"/>
        <end position="777"/>
    </location>
</feature>
<feature type="compositionally biased region" description="Gly residues" evidence="1">
    <location>
        <begin position="130"/>
        <end position="139"/>
    </location>
</feature>
<comment type="caution">
    <text evidence="3">The sequence shown here is derived from an EMBL/GenBank/DDBJ whole genome shotgun (WGS) entry which is preliminary data.</text>
</comment>
<keyword evidence="4" id="KW-1185">Reference proteome</keyword>